<keyword evidence="3" id="KW-1185">Reference proteome</keyword>
<evidence type="ECO:0000256" key="1">
    <source>
        <dbReference type="SAM" id="MobiDB-lite"/>
    </source>
</evidence>
<organism evidence="2 3">
    <name type="scientific">Periconia macrospinosa</name>
    <dbReference type="NCBI Taxonomy" id="97972"/>
    <lineage>
        <taxon>Eukaryota</taxon>
        <taxon>Fungi</taxon>
        <taxon>Dikarya</taxon>
        <taxon>Ascomycota</taxon>
        <taxon>Pezizomycotina</taxon>
        <taxon>Dothideomycetes</taxon>
        <taxon>Pleosporomycetidae</taxon>
        <taxon>Pleosporales</taxon>
        <taxon>Massarineae</taxon>
        <taxon>Periconiaceae</taxon>
        <taxon>Periconia</taxon>
    </lineage>
</organism>
<dbReference type="AlphaFoldDB" id="A0A2V1E1F3"/>
<gene>
    <name evidence="2" type="ORF">DM02DRAFT_260419</name>
</gene>
<reference evidence="2 3" key="1">
    <citation type="journal article" date="2018" name="Sci. Rep.">
        <title>Comparative genomics provides insights into the lifestyle and reveals functional heterogeneity of dark septate endophytic fungi.</title>
        <authorList>
            <person name="Knapp D.G."/>
            <person name="Nemeth J.B."/>
            <person name="Barry K."/>
            <person name="Hainaut M."/>
            <person name="Henrissat B."/>
            <person name="Johnson J."/>
            <person name="Kuo A."/>
            <person name="Lim J.H.P."/>
            <person name="Lipzen A."/>
            <person name="Nolan M."/>
            <person name="Ohm R.A."/>
            <person name="Tamas L."/>
            <person name="Grigoriev I.V."/>
            <person name="Spatafora J.W."/>
            <person name="Nagy L.G."/>
            <person name="Kovacs G.M."/>
        </authorList>
    </citation>
    <scope>NUCLEOTIDE SEQUENCE [LARGE SCALE GENOMIC DNA]</scope>
    <source>
        <strain evidence="2 3">DSE2036</strain>
    </source>
</reference>
<feature type="compositionally biased region" description="Low complexity" evidence="1">
    <location>
        <begin position="35"/>
        <end position="48"/>
    </location>
</feature>
<dbReference type="Proteomes" id="UP000244855">
    <property type="component" value="Unassembled WGS sequence"/>
</dbReference>
<feature type="region of interest" description="Disordered" evidence="1">
    <location>
        <begin position="17"/>
        <end position="64"/>
    </location>
</feature>
<sequence>MLNTILSYINIRPTTTYLSTKKKPPSPHPLPQKKPPTTTTFPHFQTQPFNATQKSPHSIPTPLSSFFQNNVSESSTFVTTVRAQQAAKSGEIP</sequence>
<evidence type="ECO:0000313" key="3">
    <source>
        <dbReference type="Proteomes" id="UP000244855"/>
    </source>
</evidence>
<dbReference type="EMBL" id="KZ805333">
    <property type="protein sequence ID" value="PVI03275.1"/>
    <property type="molecule type" value="Genomic_DNA"/>
</dbReference>
<name>A0A2V1E1F3_9PLEO</name>
<accession>A0A2V1E1F3</accession>
<feature type="compositionally biased region" description="Polar residues" evidence="1">
    <location>
        <begin position="49"/>
        <end position="64"/>
    </location>
</feature>
<protein>
    <submittedName>
        <fullName evidence="2">Uncharacterized protein</fullName>
    </submittedName>
</protein>
<proteinExistence type="predicted"/>
<evidence type="ECO:0000313" key="2">
    <source>
        <dbReference type="EMBL" id="PVI03275.1"/>
    </source>
</evidence>